<dbReference type="CDD" id="cd15421">
    <property type="entry name" value="7tmA_OR2T-like"/>
    <property type="match status" value="1"/>
</dbReference>
<dbReference type="GeneID" id="101644190"/>
<dbReference type="RefSeq" id="XP_004697225.2">
    <property type="nucleotide sequence ID" value="XM_004697168.2"/>
</dbReference>
<keyword evidence="7 9" id="KW-0472">Membrane</keyword>
<dbReference type="PANTHER" id="PTHR26453">
    <property type="entry name" value="OLFACTORY RECEPTOR"/>
    <property type="match status" value="1"/>
</dbReference>
<reference evidence="12" key="1">
    <citation type="submission" date="2025-08" db="UniProtKB">
        <authorList>
            <consortium name="RefSeq"/>
        </authorList>
    </citation>
    <scope>IDENTIFICATION</scope>
</reference>
<feature type="transmembrane region" description="Helical" evidence="9">
    <location>
        <begin position="238"/>
        <end position="262"/>
    </location>
</feature>
<evidence type="ECO:0000313" key="12">
    <source>
        <dbReference type="RefSeq" id="XP_004697225.2"/>
    </source>
</evidence>
<evidence type="ECO:0000256" key="8">
    <source>
        <dbReference type="ARBA" id="ARBA00023224"/>
    </source>
</evidence>
<accession>A0ABM0ICU9</accession>
<evidence type="ECO:0000256" key="4">
    <source>
        <dbReference type="ARBA" id="ARBA00022692"/>
    </source>
</evidence>
<dbReference type="PRINTS" id="PR00245">
    <property type="entry name" value="OLFACTORYR"/>
</dbReference>
<evidence type="ECO:0000259" key="10">
    <source>
        <dbReference type="PROSITE" id="PS50262"/>
    </source>
</evidence>
<feature type="transmembrane region" description="Helical" evidence="9">
    <location>
        <begin position="199"/>
        <end position="226"/>
    </location>
</feature>
<feature type="transmembrane region" description="Helical" evidence="9">
    <location>
        <begin position="26"/>
        <end position="49"/>
    </location>
</feature>
<comment type="subcellular location">
    <subcellularLocation>
        <location evidence="1">Cell membrane</location>
        <topology evidence="1">Multi-pass membrane protein</topology>
    </subcellularLocation>
</comment>
<proteinExistence type="predicted"/>
<keyword evidence="8" id="KW-0807">Transducer</keyword>
<evidence type="ECO:0000256" key="5">
    <source>
        <dbReference type="ARBA" id="ARBA00022725"/>
    </source>
</evidence>
<feature type="transmembrane region" description="Helical" evidence="9">
    <location>
        <begin position="99"/>
        <end position="121"/>
    </location>
</feature>
<evidence type="ECO:0000256" key="1">
    <source>
        <dbReference type="ARBA" id="ARBA00004651"/>
    </source>
</evidence>
<evidence type="ECO:0000256" key="6">
    <source>
        <dbReference type="ARBA" id="ARBA00022989"/>
    </source>
</evidence>
<evidence type="ECO:0000256" key="9">
    <source>
        <dbReference type="SAM" id="Phobius"/>
    </source>
</evidence>
<dbReference type="Pfam" id="PF13853">
    <property type="entry name" value="7tm_4"/>
    <property type="match status" value="1"/>
</dbReference>
<dbReference type="InterPro" id="IPR000276">
    <property type="entry name" value="GPCR_Rhodpsn"/>
</dbReference>
<feature type="transmembrane region" description="Helical" evidence="9">
    <location>
        <begin position="61"/>
        <end position="79"/>
    </location>
</feature>
<dbReference type="InterPro" id="IPR000725">
    <property type="entry name" value="Olfact_rcpt"/>
</dbReference>
<organism evidence="11 12">
    <name type="scientific">Echinops telfairi</name>
    <name type="common">Lesser hedgehog tenrec</name>
    <dbReference type="NCBI Taxonomy" id="9371"/>
    <lineage>
        <taxon>Eukaryota</taxon>
        <taxon>Metazoa</taxon>
        <taxon>Chordata</taxon>
        <taxon>Craniata</taxon>
        <taxon>Vertebrata</taxon>
        <taxon>Euteleostomi</taxon>
        <taxon>Mammalia</taxon>
        <taxon>Eutheria</taxon>
        <taxon>Afrotheria</taxon>
        <taxon>Tenrecidae</taxon>
        <taxon>Tenrecinae</taxon>
        <taxon>Echinops</taxon>
    </lineage>
</organism>
<sequence length="389" mass="43708">MACTGNQTLISHFILLGLFTHSPLHLFLFSIIMVMFLVALSGNGLMILLISVDPRLHSPMYFFLSWLSLMDLMLISTIVPRMAVDFLLGGGSISFAGCGFQILFFLTLLGDECFLLAFMAYDRYVAISNPLRYSVIMSRRVCWLMVAGSWLFGLVDGLIQAVFTLRFPYCGSQEIDHFFCEVPAVLKLACADTSLYETMIYVCCVLMLLLPFSVISASYLRILVAVLRMRSAEGRQKAFATCSSHMVVVSLFYGAAMITYMRPQAYHSSKQDKVVSAFYTMITPMLNPLIYSLRNKEVMGALKKLLGRGQAGETLSLEFYVLRVSWSKNVLLLCMIFCPIPQLCPQRDMSTEDVHEALGDLVFFDCKRVRAGLGMQSRQIGLIGYYKLV</sequence>
<keyword evidence="11" id="KW-1185">Reference proteome</keyword>
<gene>
    <name evidence="12" type="primary">LOC101644190</name>
</gene>
<dbReference type="Gene3D" id="1.20.1070.10">
    <property type="entry name" value="Rhodopsin 7-helix transmembrane proteins"/>
    <property type="match status" value="1"/>
</dbReference>
<evidence type="ECO:0000313" key="11">
    <source>
        <dbReference type="Proteomes" id="UP000694863"/>
    </source>
</evidence>
<keyword evidence="4 9" id="KW-0812">Transmembrane</keyword>
<dbReference type="InterPro" id="IPR017452">
    <property type="entry name" value="GPCR_Rhodpsn_7TM"/>
</dbReference>
<keyword evidence="2" id="KW-1003">Cell membrane</keyword>
<feature type="transmembrane region" description="Helical" evidence="9">
    <location>
        <begin position="141"/>
        <end position="163"/>
    </location>
</feature>
<dbReference type="PROSITE" id="PS50262">
    <property type="entry name" value="G_PROTEIN_RECEP_F1_2"/>
    <property type="match status" value="1"/>
</dbReference>
<evidence type="ECO:0000256" key="7">
    <source>
        <dbReference type="ARBA" id="ARBA00023136"/>
    </source>
</evidence>
<feature type="transmembrane region" description="Helical" evidence="9">
    <location>
        <begin position="274"/>
        <end position="293"/>
    </location>
</feature>
<dbReference type="Proteomes" id="UP000694863">
    <property type="component" value="Unplaced"/>
</dbReference>
<evidence type="ECO:0000256" key="2">
    <source>
        <dbReference type="ARBA" id="ARBA00022475"/>
    </source>
</evidence>
<keyword evidence="3" id="KW-0716">Sensory transduction</keyword>
<protein>
    <submittedName>
        <fullName evidence="12">Olfactory receptor 56-like</fullName>
    </submittedName>
</protein>
<feature type="domain" description="G-protein coupled receptors family 1 profile" evidence="10">
    <location>
        <begin position="42"/>
        <end position="291"/>
    </location>
</feature>
<name>A0ABM0ICU9_ECHTE</name>
<keyword evidence="5" id="KW-0552">Olfaction</keyword>
<dbReference type="PRINTS" id="PR00237">
    <property type="entry name" value="GPCRRHODOPSN"/>
</dbReference>
<dbReference type="SUPFAM" id="SSF81321">
    <property type="entry name" value="Family A G protein-coupled receptor-like"/>
    <property type="match status" value="1"/>
</dbReference>
<keyword evidence="6 9" id="KW-1133">Transmembrane helix</keyword>
<evidence type="ECO:0000256" key="3">
    <source>
        <dbReference type="ARBA" id="ARBA00022606"/>
    </source>
</evidence>